<dbReference type="InterPro" id="IPR004323">
    <property type="entry name" value="Ion_tolerance_CutA"/>
</dbReference>
<dbReference type="AlphaFoldDB" id="A0A8J3GHL2"/>
<accession>A0A8J3GHL2</accession>
<dbReference type="GO" id="GO:0010038">
    <property type="term" value="P:response to metal ion"/>
    <property type="evidence" value="ECO:0007669"/>
    <property type="project" value="InterPro"/>
</dbReference>
<organism evidence="2 3">
    <name type="scientific">Limoniibacter endophyticus</name>
    <dbReference type="NCBI Taxonomy" id="1565040"/>
    <lineage>
        <taxon>Bacteria</taxon>
        <taxon>Pseudomonadati</taxon>
        <taxon>Pseudomonadota</taxon>
        <taxon>Alphaproteobacteria</taxon>
        <taxon>Hyphomicrobiales</taxon>
        <taxon>Bartonellaceae</taxon>
        <taxon>Limoniibacter</taxon>
    </lineage>
</organism>
<dbReference type="InterPro" id="IPR015867">
    <property type="entry name" value="N-reg_PII/ATP_PRibTrfase_C"/>
</dbReference>
<evidence type="ECO:0000313" key="2">
    <source>
        <dbReference type="EMBL" id="GHC66923.1"/>
    </source>
</evidence>
<dbReference type="Pfam" id="PF03091">
    <property type="entry name" value="CutA1"/>
    <property type="match status" value="1"/>
</dbReference>
<reference evidence="2" key="2">
    <citation type="submission" date="2020-09" db="EMBL/GenBank/DDBJ databases">
        <authorList>
            <person name="Sun Q."/>
            <person name="Kim S."/>
        </authorList>
    </citation>
    <scope>NUCLEOTIDE SEQUENCE</scope>
    <source>
        <strain evidence="2">KCTC 42097</strain>
    </source>
</reference>
<dbReference type="EMBL" id="BMZO01000003">
    <property type="protein sequence ID" value="GHC66923.1"/>
    <property type="molecule type" value="Genomic_DNA"/>
</dbReference>
<dbReference type="Gene3D" id="3.30.70.120">
    <property type="match status" value="1"/>
</dbReference>
<evidence type="ECO:0000313" key="3">
    <source>
        <dbReference type="Proteomes" id="UP000641137"/>
    </source>
</evidence>
<protein>
    <recommendedName>
        <fullName evidence="4">Divalent cation tolerance protein</fullName>
    </recommendedName>
</protein>
<proteinExistence type="inferred from homology"/>
<sequence>MSNFVDIQVTCPDEATAIAIAEACVSQQLVACANIGAQMKSLYRWNGAIERDAEIRLMLKTRANLFEKVAALVRGLHPYETPAIFALPVSHIDPAYGAWIEAETVAPQDEYRPRRARFARLVQAGPATIKLSTISVSDAHVDEDAVNIAAAFLGLQGAMIAATDHRNAGFAVLHHGEEAWWLLLHWWLEGGIATQKLWRADLASGGAFAPADPLLMACVWELSVIDFERRAWMRTAMAGRPVSVYLDDKFPEGTA</sequence>
<keyword evidence="3" id="KW-1185">Reference proteome</keyword>
<dbReference type="GO" id="GO:0005507">
    <property type="term" value="F:copper ion binding"/>
    <property type="evidence" value="ECO:0007669"/>
    <property type="project" value="TreeGrafter"/>
</dbReference>
<comment type="similarity">
    <text evidence="1">Belongs to the CutA family.</text>
</comment>
<gene>
    <name evidence="2" type="ORF">GCM10010136_10500</name>
</gene>
<dbReference type="PANTHER" id="PTHR23419">
    <property type="entry name" value="DIVALENT CATION TOLERANCE CUTA-RELATED"/>
    <property type="match status" value="1"/>
</dbReference>
<reference evidence="2" key="1">
    <citation type="journal article" date="2014" name="Int. J. Syst. Evol. Microbiol.">
        <title>Complete genome sequence of Corynebacterium casei LMG S-19264T (=DSM 44701T), isolated from a smear-ripened cheese.</title>
        <authorList>
            <consortium name="US DOE Joint Genome Institute (JGI-PGF)"/>
            <person name="Walter F."/>
            <person name="Albersmeier A."/>
            <person name="Kalinowski J."/>
            <person name="Ruckert C."/>
        </authorList>
    </citation>
    <scope>NUCLEOTIDE SEQUENCE</scope>
    <source>
        <strain evidence="2">KCTC 42097</strain>
    </source>
</reference>
<dbReference type="SUPFAM" id="SSF54913">
    <property type="entry name" value="GlnB-like"/>
    <property type="match status" value="1"/>
</dbReference>
<evidence type="ECO:0008006" key="4">
    <source>
        <dbReference type="Google" id="ProtNLM"/>
    </source>
</evidence>
<dbReference type="Proteomes" id="UP000641137">
    <property type="component" value="Unassembled WGS sequence"/>
</dbReference>
<dbReference type="PANTHER" id="PTHR23419:SF8">
    <property type="entry name" value="FI09726P"/>
    <property type="match status" value="1"/>
</dbReference>
<evidence type="ECO:0000256" key="1">
    <source>
        <dbReference type="ARBA" id="ARBA00010169"/>
    </source>
</evidence>
<name>A0A8J3GHL2_9HYPH</name>
<dbReference type="InterPro" id="IPR011322">
    <property type="entry name" value="N-reg_PII-like_a/b"/>
</dbReference>
<comment type="caution">
    <text evidence="2">The sequence shown here is derived from an EMBL/GenBank/DDBJ whole genome shotgun (WGS) entry which is preliminary data.</text>
</comment>